<proteinExistence type="inferred from homology"/>
<dbReference type="GO" id="GO:0043190">
    <property type="term" value="C:ATP-binding cassette (ABC) transporter complex"/>
    <property type="evidence" value="ECO:0007669"/>
    <property type="project" value="InterPro"/>
</dbReference>
<comment type="similarity">
    <text evidence="1">Belongs to the bacterial solute-binding protein 5 family.</text>
</comment>
<dbReference type="GO" id="GO:0030288">
    <property type="term" value="C:outer membrane-bounded periplasmic space"/>
    <property type="evidence" value="ECO:0007669"/>
    <property type="project" value="UniProtKB-ARBA"/>
</dbReference>
<dbReference type="CDD" id="cd00995">
    <property type="entry name" value="PBP2_NikA_DppA_OppA_like"/>
    <property type="match status" value="1"/>
</dbReference>
<dbReference type="InterPro" id="IPR030678">
    <property type="entry name" value="Peptide/Ni-bd"/>
</dbReference>
<keyword evidence="3" id="KW-0732">Signal</keyword>
<dbReference type="PANTHER" id="PTHR30290:SF9">
    <property type="entry name" value="OLIGOPEPTIDE-BINDING PROTEIN APPA"/>
    <property type="match status" value="1"/>
</dbReference>
<sequence length="495" mass="56674">MLNRLHYLKLMSSKQQTIILFFIFIISLLGCSSGHDDTIIYFGVAQNPQNLNPLIANDAASEKINNLIYTSLFYYDEKSNLQSELVSYKMLSPKEYVFTLKKDLPFFHHGKKMNLDDIMATFTHIIDEGLSSKAIELKKVKKLKKLSPKQFKIYLNSSDLNFVHHLNFAVLPSDLINQNHNFSVKPIGSGPFSFHPSIQNIKIKRVDDGQIIEFVEIKDPTVRALKLIKNEIDIIQNDIPKETSKFLESNKTISILKSVGSNISYLGFNFNDSWLGKAELRRAMSLAINREQLIKFFLNENTRLAEQIFPPEHWASKKIIPLSFNPILAREIVNKLSPDRPIEITFKTSTDPFRLKIATIIQEQLDDVGIHLKIKTLDWGTYFKDIQSGNFQMYGLTWVGVKNPEIYHKIFHSSSTPPNGLNRGNFSSLLLDNLLEEARLTNHWSKVIDHVHMQIGFIPLWYEGSIAALSKSISGYTIHSDGNWNGLTTIKKNEF</sequence>
<evidence type="ECO:0000313" key="6">
    <source>
        <dbReference type="Proteomes" id="UP000054262"/>
    </source>
</evidence>
<dbReference type="PROSITE" id="PS51257">
    <property type="entry name" value="PROKAR_LIPOPROTEIN"/>
    <property type="match status" value="1"/>
</dbReference>
<dbReference type="AlphaFoldDB" id="A0P7L6"/>
<dbReference type="Gene3D" id="3.90.76.10">
    <property type="entry name" value="Dipeptide-binding Protein, Domain 1"/>
    <property type="match status" value="1"/>
</dbReference>
<organism evidence="5 6">
    <name type="scientific">Methylophilales bacterium HTCC2181</name>
    <dbReference type="NCBI Taxonomy" id="383631"/>
    <lineage>
        <taxon>Bacteria</taxon>
        <taxon>Pseudomonadati</taxon>
        <taxon>Pseudomonadota</taxon>
        <taxon>Betaproteobacteria</taxon>
        <taxon>Nitrosomonadales</taxon>
        <taxon>OM43 clade</taxon>
    </lineage>
</organism>
<evidence type="ECO:0000256" key="2">
    <source>
        <dbReference type="ARBA" id="ARBA00022448"/>
    </source>
</evidence>
<dbReference type="SUPFAM" id="SSF53850">
    <property type="entry name" value="Periplasmic binding protein-like II"/>
    <property type="match status" value="1"/>
</dbReference>
<dbReference type="Proteomes" id="UP000054262">
    <property type="component" value="Unassembled WGS sequence"/>
</dbReference>
<feature type="domain" description="Solute-binding protein family 5" evidence="4">
    <location>
        <begin position="94"/>
        <end position="401"/>
    </location>
</feature>
<dbReference type="EMBL" id="AAUX01000001">
    <property type="protein sequence ID" value="EAV47526.1"/>
    <property type="molecule type" value="Genomic_DNA"/>
</dbReference>
<keyword evidence="6" id="KW-1185">Reference proteome</keyword>
<evidence type="ECO:0000259" key="4">
    <source>
        <dbReference type="Pfam" id="PF00496"/>
    </source>
</evidence>
<dbReference type="GO" id="GO:0015833">
    <property type="term" value="P:peptide transport"/>
    <property type="evidence" value="ECO:0007669"/>
    <property type="project" value="TreeGrafter"/>
</dbReference>
<dbReference type="InterPro" id="IPR039424">
    <property type="entry name" value="SBP_5"/>
</dbReference>
<dbReference type="PANTHER" id="PTHR30290">
    <property type="entry name" value="PERIPLASMIC BINDING COMPONENT OF ABC TRANSPORTER"/>
    <property type="match status" value="1"/>
</dbReference>
<dbReference type="Pfam" id="PF00496">
    <property type="entry name" value="SBP_bac_5"/>
    <property type="match status" value="1"/>
</dbReference>
<dbReference type="Gene3D" id="3.10.105.10">
    <property type="entry name" value="Dipeptide-binding Protein, Domain 3"/>
    <property type="match status" value="1"/>
</dbReference>
<evidence type="ECO:0000256" key="3">
    <source>
        <dbReference type="ARBA" id="ARBA00022729"/>
    </source>
</evidence>
<dbReference type="Gene3D" id="3.40.190.10">
    <property type="entry name" value="Periplasmic binding protein-like II"/>
    <property type="match status" value="1"/>
</dbReference>
<dbReference type="PIRSF" id="PIRSF002741">
    <property type="entry name" value="MppA"/>
    <property type="match status" value="1"/>
</dbReference>
<name>A0P7L6_9PROT</name>
<evidence type="ECO:0000256" key="1">
    <source>
        <dbReference type="ARBA" id="ARBA00005695"/>
    </source>
</evidence>
<protein>
    <submittedName>
        <fullName evidence="5">Extracellular solute-binding protein, family 5</fullName>
    </submittedName>
</protein>
<dbReference type="InterPro" id="IPR000914">
    <property type="entry name" value="SBP_5_dom"/>
</dbReference>
<accession>A0P7L6</accession>
<reference evidence="5 6" key="1">
    <citation type="submission" date="2006-11" db="EMBL/GenBank/DDBJ databases">
        <authorList>
            <person name="Giovannoni S."/>
            <person name="Vergin K."/>
            <person name="Ferriera S."/>
            <person name="Johnson J."/>
            <person name="Kravitz S."/>
            <person name="Beeson K."/>
            <person name="Sutton G."/>
            <person name="Rogers Y.-H."/>
            <person name="Friedman R."/>
            <person name="Frazier M."/>
            <person name="Venter J.C."/>
        </authorList>
    </citation>
    <scope>NUCLEOTIDE SEQUENCE [LARGE SCALE GENOMIC DNA]</scope>
    <source>
        <strain evidence="5 6">HTCC2181</strain>
    </source>
</reference>
<evidence type="ECO:0000313" key="5">
    <source>
        <dbReference type="EMBL" id="EAV47526.1"/>
    </source>
</evidence>
<keyword evidence="2" id="KW-0813">Transport</keyword>
<gene>
    <name evidence="5" type="ORF">MB2181_05595</name>
</gene>
<dbReference type="GO" id="GO:1904680">
    <property type="term" value="F:peptide transmembrane transporter activity"/>
    <property type="evidence" value="ECO:0007669"/>
    <property type="project" value="TreeGrafter"/>
</dbReference>
<comment type="caution">
    <text evidence="5">The sequence shown here is derived from an EMBL/GenBank/DDBJ whole genome shotgun (WGS) entry which is preliminary data.</text>
</comment>